<organism evidence="3 4">
    <name type="scientific">Coprinopsis cinerea (strain Okayama-7 / 130 / ATCC MYA-4618 / FGSC 9003)</name>
    <name type="common">Inky cap fungus</name>
    <name type="synonym">Hormographiella aspergillata</name>
    <dbReference type="NCBI Taxonomy" id="240176"/>
    <lineage>
        <taxon>Eukaryota</taxon>
        <taxon>Fungi</taxon>
        <taxon>Dikarya</taxon>
        <taxon>Basidiomycota</taxon>
        <taxon>Agaricomycotina</taxon>
        <taxon>Agaricomycetes</taxon>
        <taxon>Agaricomycetidae</taxon>
        <taxon>Agaricales</taxon>
        <taxon>Agaricineae</taxon>
        <taxon>Psathyrellaceae</taxon>
        <taxon>Coprinopsis</taxon>
    </lineage>
</organism>
<feature type="compositionally biased region" description="Polar residues" evidence="1">
    <location>
        <begin position="107"/>
        <end position="117"/>
    </location>
</feature>
<proteinExistence type="predicted"/>
<name>D6RM96_COPC7</name>
<protein>
    <submittedName>
        <fullName evidence="3">Uncharacterized protein</fullName>
    </submittedName>
</protein>
<keyword evidence="2" id="KW-0732">Signal</keyword>
<keyword evidence="4" id="KW-1185">Reference proteome</keyword>
<dbReference type="EMBL" id="AACS02000004">
    <property type="protein sequence ID" value="EFI27909.1"/>
    <property type="molecule type" value="Genomic_DNA"/>
</dbReference>
<feature type="region of interest" description="Disordered" evidence="1">
    <location>
        <begin position="107"/>
        <end position="154"/>
    </location>
</feature>
<dbReference type="RefSeq" id="XP_002911403.1">
    <property type="nucleotide sequence ID" value="XM_002911357.1"/>
</dbReference>
<reference evidence="3 4" key="1">
    <citation type="journal article" date="2010" name="Proc. Natl. Acad. Sci. U.S.A.">
        <title>Insights into evolution of multicellular fungi from the assembled chromosomes of the mushroom Coprinopsis cinerea (Coprinus cinereus).</title>
        <authorList>
            <person name="Stajich J.E."/>
            <person name="Wilke S.K."/>
            <person name="Ahren D."/>
            <person name="Au C.H."/>
            <person name="Birren B.W."/>
            <person name="Borodovsky M."/>
            <person name="Burns C."/>
            <person name="Canback B."/>
            <person name="Casselton L.A."/>
            <person name="Cheng C.K."/>
            <person name="Deng J."/>
            <person name="Dietrich F.S."/>
            <person name="Fargo D.C."/>
            <person name="Farman M.L."/>
            <person name="Gathman A.C."/>
            <person name="Goldberg J."/>
            <person name="Guigo R."/>
            <person name="Hoegger P.J."/>
            <person name="Hooker J.B."/>
            <person name="Huggins A."/>
            <person name="James T.Y."/>
            <person name="Kamada T."/>
            <person name="Kilaru S."/>
            <person name="Kodira C."/>
            <person name="Kues U."/>
            <person name="Kupfer D."/>
            <person name="Kwan H.S."/>
            <person name="Lomsadze A."/>
            <person name="Li W."/>
            <person name="Lilly W.W."/>
            <person name="Ma L.J."/>
            <person name="Mackey A.J."/>
            <person name="Manning G."/>
            <person name="Martin F."/>
            <person name="Muraguchi H."/>
            <person name="Natvig D.O."/>
            <person name="Palmerini H."/>
            <person name="Ramesh M.A."/>
            <person name="Rehmeyer C.J."/>
            <person name="Roe B.A."/>
            <person name="Shenoy N."/>
            <person name="Stanke M."/>
            <person name="Ter-Hovhannisyan V."/>
            <person name="Tunlid A."/>
            <person name="Velagapudi R."/>
            <person name="Vision T.J."/>
            <person name="Zeng Q."/>
            <person name="Zolan M.E."/>
            <person name="Pukkila P.J."/>
        </authorList>
    </citation>
    <scope>NUCLEOTIDE SEQUENCE [LARGE SCALE GENOMIC DNA]</scope>
    <source>
        <strain evidence="4">Okayama-7 / 130 / ATCC MYA-4618 / FGSC 9003</strain>
    </source>
</reference>
<comment type="caution">
    <text evidence="3">The sequence shown here is derived from an EMBL/GenBank/DDBJ whole genome shotgun (WGS) entry which is preliminary data.</text>
</comment>
<dbReference type="OrthoDB" id="3259746at2759"/>
<dbReference type="Proteomes" id="UP000001861">
    <property type="component" value="Unassembled WGS sequence"/>
</dbReference>
<evidence type="ECO:0000256" key="2">
    <source>
        <dbReference type="SAM" id="SignalP"/>
    </source>
</evidence>
<evidence type="ECO:0000256" key="1">
    <source>
        <dbReference type="SAM" id="MobiDB-lite"/>
    </source>
</evidence>
<sequence>MYSTLVSVALFALPALASFAINNPESVQCETTRISWPPTTGPYNLIVVDANEPCGEPLAEIGDFTTTYVDWEVAIPAGTVIQYSVADAEDTEAWSANITVSGGSNRSCLPGGASSSAAPRPTGASATNSLTGNDSNTNSGNSGSAPPKASGIAPVGAANAGKNALFDSDSAAPRQFSQPVMALGAVAALVALAL</sequence>
<dbReference type="eggNOG" id="ENOG502SQZU">
    <property type="taxonomic scope" value="Eukaryota"/>
</dbReference>
<dbReference type="VEuPathDB" id="FungiDB:CC1G_14400"/>
<feature type="signal peptide" evidence="2">
    <location>
        <begin position="1"/>
        <end position="20"/>
    </location>
</feature>
<gene>
    <name evidence="3" type="ORF">CC1G_14400</name>
</gene>
<feature type="compositionally biased region" description="Low complexity" evidence="1">
    <location>
        <begin position="127"/>
        <end position="144"/>
    </location>
</feature>
<feature type="chain" id="PRO_5003087513" evidence="2">
    <location>
        <begin position="21"/>
        <end position="194"/>
    </location>
</feature>
<dbReference type="HOGENOM" id="CLU_063099_3_0_1"/>
<dbReference type="KEGG" id="cci:CC1G_14400"/>
<dbReference type="InParanoid" id="D6RM96"/>
<dbReference type="OMA" id="DIFACEG"/>
<evidence type="ECO:0000313" key="3">
    <source>
        <dbReference type="EMBL" id="EFI27909.1"/>
    </source>
</evidence>
<evidence type="ECO:0000313" key="4">
    <source>
        <dbReference type="Proteomes" id="UP000001861"/>
    </source>
</evidence>
<accession>D6RM96</accession>
<dbReference type="AlphaFoldDB" id="D6RM96"/>
<dbReference type="GeneID" id="9379862"/>